<sequence length="399" mass="45076">MDPRLDSMPTVRRWHHLFRYPCMTDELMDATTSPRVTIKNLAQPRLRRCPLNIDTIDWRRARLLGAGTDGCVYRVHFGDQGPFALKLFWIPDILLEYPEYSAVHRECQNAALLQMLRASVDQAAAAAEAGITGGTPNGPTVPPLVDPNPVDFFTASNNLFSFSEEVRHNHQVRAAENKPPPSGLVPVMSMPRFVQCYGWLPCNVHELMKKMPRRIRSYGFHVDRKTYRCFDEARTDFIGIVYEYIHSNDNDNSDDSDGSQSEEQWRQTTISPTTAPSEKVTAPVARRHNTRSSTRQTGHGAAPAAEEHVSGPDEVAHARQAAEAARDAKHRERVSAVADFLWLAGFDFCCQPLARNWKNGVLLDHSEIIGAYSAYWDRCSKNTKWLLDWLLTPSDGRLC</sequence>
<protein>
    <submittedName>
        <fullName evidence="2">Uncharacterized protein</fullName>
    </submittedName>
</protein>
<organism evidence="2 3">
    <name type="scientific">Sporothrix brasiliensis 5110</name>
    <dbReference type="NCBI Taxonomy" id="1398154"/>
    <lineage>
        <taxon>Eukaryota</taxon>
        <taxon>Fungi</taxon>
        <taxon>Dikarya</taxon>
        <taxon>Ascomycota</taxon>
        <taxon>Pezizomycotina</taxon>
        <taxon>Sordariomycetes</taxon>
        <taxon>Sordariomycetidae</taxon>
        <taxon>Ophiostomatales</taxon>
        <taxon>Ophiostomataceae</taxon>
        <taxon>Sporothrix</taxon>
    </lineage>
</organism>
<dbReference type="EMBL" id="AWTV01000009">
    <property type="protein sequence ID" value="KIH88427.1"/>
    <property type="molecule type" value="Genomic_DNA"/>
</dbReference>
<dbReference type="GeneID" id="63680537"/>
<comment type="caution">
    <text evidence="2">The sequence shown here is derived from an EMBL/GenBank/DDBJ whole genome shotgun (WGS) entry which is preliminary data.</text>
</comment>
<dbReference type="Proteomes" id="UP000031575">
    <property type="component" value="Unassembled WGS sequence"/>
</dbReference>
<name>A0A0C2ITS9_9PEZI</name>
<evidence type="ECO:0000313" key="3">
    <source>
        <dbReference type="Proteomes" id="UP000031575"/>
    </source>
</evidence>
<dbReference type="RefSeq" id="XP_040616437.1">
    <property type="nucleotide sequence ID" value="XM_040765616.1"/>
</dbReference>
<proteinExistence type="predicted"/>
<dbReference type="VEuPathDB" id="FungiDB:SPBR_07362"/>
<feature type="compositionally biased region" description="Polar residues" evidence="1">
    <location>
        <begin position="258"/>
        <end position="276"/>
    </location>
</feature>
<feature type="region of interest" description="Disordered" evidence="1">
    <location>
        <begin position="249"/>
        <end position="328"/>
    </location>
</feature>
<evidence type="ECO:0000313" key="2">
    <source>
        <dbReference type="EMBL" id="KIH88427.1"/>
    </source>
</evidence>
<dbReference type="OrthoDB" id="4633509at2759"/>
<keyword evidence="3" id="KW-1185">Reference proteome</keyword>
<reference evidence="2 3" key="1">
    <citation type="journal article" date="2014" name="BMC Genomics">
        <title>Comparative genomics of the major fungal agents of human and animal Sporotrichosis: Sporothrix schenckii and Sporothrix brasiliensis.</title>
        <authorList>
            <person name="Teixeira M.M."/>
            <person name="de Almeida L.G."/>
            <person name="Kubitschek-Barreira P."/>
            <person name="Alves F.L."/>
            <person name="Kioshima E.S."/>
            <person name="Abadio A.K."/>
            <person name="Fernandes L."/>
            <person name="Derengowski L.S."/>
            <person name="Ferreira K.S."/>
            <person name="Souza R.C."/>
            <person name="Ruiz J.C."/>
            <person name="de Andrade N.C."/>
            <person name="Paes H.C."/>
            <person name="Nicola A.M."/>
            <person name="Albuquerque P."/>
            <person name="Gerber A.L."/>
            <person name="Martins V.P."/>
            <person name="Peconick L.D."/>
            <person name="Neto A.V."/>
            <person name="Chaucanez C.B."/>
            <person name="Silva P.A."/>
            <person name="Cunha O.L."/>
            <person name="de Oliveira F.F."/>
            <person name="dos Santos T.C."/>
            <person name="Barros A.L."/>
            <person name="Soares M.A."/>
            <person name="de Oliveira L.M."/>
            <person name="Marini M.M."/>
            <person name="Villalobos-Duno H."/>
            <person name="Cunha M.M."/>
            <person name="de Hoog S."/>
            <person name="da Silveira J.F."/>
            <person name="Henrissat B."/>
            <person name="Nino-Vega G.A."/>
            <person name="Cisalpino P.S."/>
            <person name="Mora-Montes H.M."/>
            <person name="Almeida S.R."/>
            <person name="Stajich J.E."/>
            <person name="Lopes-Bezerra L.M."/>
            <person name="Vasconcelos A.T."/>
            <person name="Felipe M.S."/>
        </authorList>
    </citation>
    <scope>NUCLEOTIDE SEQUENCE [LARGE SCALE GENOMIC DNA]</scope>
    <source>
        <strain evidence="2 3">5110</strain>
    </source>
</reference>
<gene>
    <name evidence="2" type="ORF">SPBR_07362</name>
</gene>
<evidence type="ECO:0000256" key="1">
    <source>
        <dbReference type="SAM" id="MobiDB-lite"/>
    </source>
</evidence>
<dbReference type="HOGENOM" id="CLU_052224_0_0_1"/>
<accession>A0A0C2ITS9</accession>
<feature type="compositionally biased region" description="Basic and acidic residues" evidence="1">
    <location>
        <begin position="305"/>
        <end position="317"/>
    </location>
</feature>
<dbReference type="AlphaFoldDB" id="A0A0C2ITS9"/>